<organism evidence="3 4">
    <name type="scientific">Entomomonas asaccharolytica</name>
    <dbReference type="NCBI Taxonomy" id="2785331"/>
    <lineage>
        <taxon>Bacteria</taxon>
        <taxon>Pseudomonadati</taxon>
        <taxon>Pseudomonadota</taxon>
        <taxon>Gammaproteobacteria</taxon>
        <taxon>Pseudomonadales</taxon>
        <taxon>Pseudomonadaceae</taxon>
        <taxon>Entomomonas</taxon>
    </lineage>
</organism>
<proteinExistence type="predicted"/>
<protein>
    <recommendedName>
        <fullName evidence="2">Toxin VasX N-terminal region domain-containing protein</fullName>
    </recommendedName>
</protein>
<dbReference type="EMBL" id="CP067393">
    <property type="protein sequence ID" value="QQP84797.1"/>
    <property type="molecule type" value="Genomic_DNA"/>
</dbReference>
<dbReference type="RefSeq" id="WP_201090694.1">
    <property type="nucleotide sequence ID" value="NZ_CP067393.1"/>
</dbReference>
<evidence type="ECO:0000256" key="1">
    <source>
        <dbReference type="SAM" id="Coils"/>
    </source>
</evidence>
<accession>A0A974NE87</accession>
<feature type="coiled-coil region" evidence="1">
    <location>
        <begin position="678"/>
        <end position="737"/>
    </location>
</feature>
<dbReference type="InterPro" id="IPR046864">
    <property type="entry name" value="VasX_N"/>
</dbReference>
<evidence type="ECO:0000313" key="4">
    <source>
        <dbReference type="Proteomes" id="UP000595278"/>
    </source>
</evidence>
<keyword evidence="1" id="KW-0175">Coiled coil</keyword>
<dbReference type="AlphaFoldDB" id="A0A974NE87"/>
<name>A0A974NE87_9GAMM</name>
<evidence type="ECO:0000313" key="3">
    <source>
        <dbReference type="EMBL" id="QQP84797.1"/>
    </source>
</evidence>
<feature type="domain" description="Toxin VasX N-terminal region" evidence="2">
    <location>
        <begin position="32"/>
        <end position="177"/>
    </location>
</feature>
<sequence>MTTDTILDTSKLDANQAAAEMDASQPTQSGSCPLTANTVQLIPIRYALVENNQQNSSASALIADHTMHSHKIGYRVMRDGWLYVVDDTDNRIYEYSLSAGIVRQRTYKGGYMEPASRAAYHQIYQGSAKDKALIFEKNRILYFAFSEIQWTDEKCNQVRQKADRDLFMQAVDLKGVNCSYQSQHLLTKDKAETEIAEFVQQTTQLPAGYTPIFETESQPFSWEDKNNSQYKQEAIGKLTQQVLPEHNNGNYLFVAVEDYIGMMLDLANEQELVVQWMDDWANIQDQQGDNFLKYSIANYIDSTLQITETNALTKGAPSWMEELTAEQRQTVFDYITIKIDAEYKAGFKWTLDIPEGTDSTKLSDHELQNYMVVAEWYKELEQELAAKKQAMVTALTEAIYNSHKDEIETLKDNQLRYLYGSVWGHRGVNKLSNLHEMQNYLKVEKPRMKYWGDRLDKISEDRYYLYTTHFHRATWYFDNAQQEQYKAALKVECACTKDLLRTDELITKLADFFDLYPQYLFPAFQTNFSASNYLTPAIKGIIDYKGDLMDIIKGMPSAEQAMSNALGKDYMRMFTSDDLDIRNLEKTIQVNINPAIQEGLMAKLDEMRTQQFSPEQQGTVINSLQQLEKIMGELKPRQRAAFLIAIQKQGFIVTTQNPSDLTAIYQHFERIGTASATINGIHRDINQLMREIKRINRMKTNFAPNWREVRDQKQAQIEAKKQQIAGLSNDIISAEQEIQKSTSPLREGEVAFGFRGRGLTSQQSQLVALEQSLISKGVLRGYGISGSAAKAFNSAWLPAVLFVFQWNNFQATFSEFLNKENTSKIDIMSVAATGTGTLSSALGIVQAMYVGITNHAIAHIKQLDDAAGIQLATRLGRFSLIVGSAAQLLGLPAALLNIYLNQSRWIDSIYYGDAAAKVTAFGQLGISVLSASVSGVGTKHVVTQGYGLWRDLRGVNQAYGAVRSAALVGQAREAYTAARAVVWALRGAQFTTALARLTPIGIALTILQVVGEYAYNYFNLTEMQKWLHKGCWGRDIQGWTEQQHNQYLANILLMPWIEDHGTVQDNGQYWRVLRLRVPGQDMSTLPERSIAWQALWRNGIPYKPTYTQQALGIAFFPYGAWQSAKSIGETVSTPDTEHLGTYLQQNTQIIQPMGPMTLEWRLPWLSEREWDDSQQGILTINLMHETDLAPEFPVEVHNKGLEYQLVFDSWDIPNKEQPVIIQGKKQSKKTSLTQLSMYYGAISYGE</sequence>
<dbReference type="KEGG" id="eaz:JHT90_10335"/>
<reference evidence="3 4" key="1">
    <citation type="submission" date="2021-01" db="EMBL/GenBank/DDBJ databases">
        <title>Entomomonas sp. F2A isolated from a house cricket (Acheta domesticus).</title>
        <authorList>
            <person name="Spergser J."/>
            <person name="Busse H.-J."/>
        </authorList>
    </citation>
    <scope>NUCLEOTIDE SEQUENCE [LARGE SCALE GENOMIC DNA]</scope>
    <source>
        <strain evidence="3 4">F2A</strain>
    </source>
</reference>
<gene>
    <name evidence="3" type="ORF">JHT90_10335</name>
</gene>
<dbReference type="Proteomes" id="UP000595278">
    <property type="component" value="Chromosome"/>
</dbReference>
<dbReference type="Pfam" id="PF20249">
    <property type="entry name" value="VasX_N"/>
    <property type="match status" value="1"/>
</dbReference>
<keyword evidence="4" id="KW-1185">Reference proteome</keyword>
<dbReference type="CDD" id="cd20708">
    <property type="entry name" value="MIX_IV"/>
    <property type="match status" value="1"/>
</dbReference>
<evidence type="ECO:0000259" key="2">
    <source>
        <dbReference type="Pfam" id="PF20249"/>
    </source>
</evidence>